<feature type="transmembrane region" description="Helical" evidence="10">
    <location>
        <begin position="58"/>
        <end position="80"/>
    </location>
</feature>
<name>A0A4Z0HJG7_9ACTN</name>
<evidence type="ECO:0000313" key="12">
    <source>
        <dbReference type="Proteomes" id="UP000297948"/>
    </source>
</evidence>
<keyword evidence="10" id="KW-0915">Sodium</keyword>
<evidence type="ECO:0000256" key="6">
    <source>
        <dbReference type="ARBA" id="ARBA00023303"/>
    </source>
</evidence>
<protein>
    <recommendedName>
        <fullName evidence="10">Fluoride-specific ion channel FluC</fullName>
    </recommendedName>
</protein>
<proteinExistence type="inferred from homology"/>
<dbReference type="PANTHER" id="PTHR28259:SF1">
    <property type="entry name" value="FLUORIDE EXPORT PROTEIN 1-RELATED"/>
    <property type="match status" value="1"/>
</dbReference>
<evidence type="ECO:0000256" key="8">
    <source>
        <dbReference type="ARBA" id="ARBA00035585"/>
    </source>
</evidence>
<dbReference type="PANTHER" id="PTHR28259">
    <property type="entry name" value="FLUORIDE EXPORT PROTEIN 1-RELATED"/>
    <property type="match status" value="1"/>
</dbReference>
<evidence type="ECO:0000256" key="5">
    <source>
        <dbReference type="ARBA" id="ARBA00023136"/>
    </source>
</evidence>
<dbReference type="HAMAP" id="MF_00454">
    <property type="entry name" value="FluC"/>
    <property type="match status" value="1"/>
</dbReference>
<sequence length="160" mass="16563">MAVGESIAPEADPHVPVRRPGAWRDQGPVVAVVALGGAMGASGRYGASLLWPTAGGGFPWITLGVNAVGCAVIGAFMVLISEVRTAHRLVRPFFGTGVLGGFTTFSTYAVDTRKLVDGGRPGAGLLYLGLTPLVALAAVWSAAWVTRRAAAWRHRPAEAS</sequence>
<dbReference type="Proteomes" id="UP000297948">
    <property type="component" value="Unassembled WGS sequence"/>
</dbReference>
<evidence type="ECO:0000256" key="2">
    <source>
        <dbReference type="ARBA" id="ARBA00022475"/>
    </source>
</evidence>
<evidence type="ECO:0000256" key="1">
    <source>
        <dbReference type="ARBA" id="ARBA00004651"/>
    </source>
</evidence>
<comment type="subcellular location">
    <subcellularLocation>
        <location evidence="1 10">Cell membrane</location>
        <topology evidence="1 10">Multi-pass membrane protein</topology>
    </subcellularLocation>
</comment>
<keyword evidence="10" id="KW-0813">Transport</keyword>
<comment type="function">
    <text evidence="9 10">Fluoride-specific ion channel. Important for reducing fluoride concentration in the cell, thus reducing its toxicity.</text>
</comment>
<evidence type="ECO:0000256" key="4">
    <source>
        <dbReference type="ARBA" id="ARBA00022989"/>
    </source>
</evidence>
<gene>
    <name evidence="10" type="primary">fluC</name>
    <name evidence="10" type="synonym">crcB</name>
    <name evidence="11" type="ORF">E4099_01150</name>
</gene>
<keyword evidence="10" id="KW-0406">Ion transport</keyword>
<feature type="binding site" evidence="10">
    <location>
        <position position="103"/>
    </location>
    <ligand>
        <name>Na(+)</name>
        <dbReference type="ChEBI" id="CHEBI:29101"/>
        <note>structural</note>
    </ligand>
</feature>
<keyword evidence="2 10" id="KW-1003">Cell membrane</keyword>
<keyword evidence="10" id="KW-0479">Metal-binding</keyword>
<evidence type="ECO:0000313" key="11">
    <source>
        <dbReference type="EMBL" id="TGB18995.1"/>
    </source>
</evidence>
<feature type="binding site" evidence="10">
    <location>
        <position position="100"/>
    </location>
    <ligand>
        <name>Na(+)</name>
        <dbReference type="ChEBI" id="CHEBI:29101"/>
        <note>structural</note>
    </ligand>
</feature>
<evidence type="ECO:0000256" key="3">
    <source>
        <dbReference type="ARBA" id="ARBA00022692"/>
    </source>
</evidence>
<evidence type="ECO:0000256" key="10">
    <source>
        <dbReference type="HAMAP-Rule" id="MF_00454"/>
    </source>
</evidence>
<comment type="catalytic activity">
    <reaction evidence="8">
        <text>fluoride(in) = fluoride(out)</text>
        <dbReference type="Rhea" id="RHEA:76159"/>
        <dbReference type="ChEBI" id="CHEBI:17051"/>
    </reaction>
    <physiologicalReaction direction="left-to-right" evidence="8">
        <dbReference type="Rhea" id="RHEA:76160"/>
    </physiologicalReaction>
</comment>
<dbReference type="Pfam" id="PF02537">
    <property type="entry name" value="CRCB"/>
    <property type="match status" value="1"/>
</dbReference>
<accession>A0A4Z0HJG7</accession>
<dbReference type="EMBL" id="SRID01000004">
    <property type="protein sequence ID" value="TGB18995.1"/>
    <property type="molecule type" value="Genomic_DNA"/>
</dbReference>
<dbReference type="AlphaFoldDB" id="A0A4Z0HJG7"/>
<comment type="similarity">
    <text evidence="7 10">Belongs to the fluoride channel Fluc/FEX (TC 1.A.43) family.</text>
</comment>
<keyword evidence="5 10" id="KW-0472">Membrane</keyword>
<reference evidence="11 12" key="1">
    <citation type="submission" date="2019-03" db="EMBL/GenBank/DDBJ databases">
        <authorList>
            <person name="Gonzalez-Pimentel J.L."/>
        </authorList>
    </citation>
    <scope>NUCLEOTIDE SEQUENCE [LARGE SCALE GENOMIC DNA]</scope>
    <source>
        <strain evidence="11 12">JCM 31289</strain>
    </source>
</reference>
<evidence type="ECO:0000256" key="7">
    <source>
        <dbReference type="ARBA" id="ARBA00035120"/>
    </source>
</evidence>
<keyword evidence="3 10" id="KW-0812">Transmembrane</keyword>
<dbReference type="InterPro" id="IPR003691">
    <property type="entry name" value="FluC"/>
</dbReference>
<dbReference type="GO" id="GO:0046872">
    <property type="term" value="F:metal ion binding"/>
    <property type="evidence" value="ECO:0007669"/>
    <property type="project" value="UniProtKB-KW"/>
</dbReference>
<dbReference type="GO" id="GO:0005886">
    <property type="term" value="C:plasma membrane"/>
    <property type="evidence" value="ECO:0007669"/>
    <property type="project" value="UniProtKB-SubCell"/>
</dbReference>
<comment type="caution">
    <text evidence="11">The sequence shown here is derived from an EMBL/GenBank/DDBJ whole genome shotgun (WGS) entry which is preliminary data.</text>
</comment>
<feature type="transmembrane region" description="Helical" evidence="10">
    <location>
        <begin position="92"/>
        <end position="110"/>
    </location>
</feature>
<feature type="transmembrane region" description="Helical" evidence="10">
    <location>
        <begin position="122"/>
        <end position="145"/>
    </location>
</feature>
<keyword evidence="4 10" id="KW-1133">Transmembrane helix</keyword>
<dbReference type="GO" id="GO:0062054">
    <property type="term" value="F:fluoride channel activity"/>
    <property type="evidence" value="ECO:0007669"/>
    <property type="project" value="UniProtKB-UniRule"/>
</dbReference>
<comment type="activity regulation">
    <text evidence="10">Na(+) is not transported, but it plays an essential structural role and its presence is essential for fluoride channel function.</text>
</comment>
<dbReference type="OrthoDB" id="4408652at2"/>
<keyword evidence="6 10" id="KW-0407">Ion channel</keyword>
<keyword evidence="12" id="KW-1185">Reference proteome</keyword>
<organism evidence="11 12">
    <name type="scientific">Streptomyces palmae</name>
    <dbReference type="NCBI Taxonomy" id="1701085"/>
    <lineage>
        <taxon>Bacteria</taxon>
        <taxon>Bacillati</taxon>
        <taxon>Actinomycetota</taxon>
        <taxon>Actinomycetes</taxon>
        <taxon>Kitasatosporales</taxon>
        <taxon>Streptomycetaceae</taxon>
        <taxon>Streptomyces</taxon>
    </lineage>
</organism>
<evidence type="ECO:0000256" key="9">
    <source>
        <dbReference type="ARBA" id="ARBA00049940"/>
    </source>
</evidence>
<dbReference type="GO" id="GO:0140114">
    <property type="term" value="P:cellular detoxification of fluoride"/>
    <property type="evidence" value="ECO:0007669"/>
    <property type="project" value="UniProtKB-UniRule"/>
</dbReference>